<proteinExistence type="predicted"/>
<reference evidence="2" key="1">
    <citation type="journal article" date="2019" name="MBio">
        <title>Virus Genomes from Deep Sea Sediments Expand the Ocean Megavirome and Support Independent Origins of Viral Gigantism.</title>
        <authorList>
            <person name="Backstrom D."/>
            <person name="Yutin N."/>
            <person name="Jorgensen S.L."/>
            <person name="Dharamshi J."/>
            <person name="Homa F."/>
            <person name="Zaremba-Niedwiedzka K."/>
            <person name="Spang A."/>
            <person name="Wolf Y.I."/>
            <person name="Koonin E.V."/>
            <person name="Ettema T.J."/>
        </authorList>
    </citation>
    <scope>NUCLEOTIDE SEQUENCE</scope>
</reference>
<keyword evidence="1" id="KW-0812">Transmembrane</keyword>
<protein>
    <submittedName>
        <fullName evidence="2">Uncharacterized protein</fullName>
    </submittedName>
</protein>
<gene>
    <name evidence="2" type="ORF">LCMAC102_02360</name>
</gene>
<sequence>MGGQRIACIIFIIVLIFIVTFILKRKLRPSSIILEQNIKHVSSFVINRKELRSKLLPEHQLYGVFNPSIIYRPHNKDYVILFRVSSFVSCSDNINLSPPYHGVIYQGILDEKNRVSNLKLVDLPYETMKYCTGGDPQPNNGVEDPRVFLFRKELWVAANANGNRKKFPCVPLMCIWKMSDSRNTFRYLKTPKSLGSDNQSQKNWAPFEWNGMLLFEYSVNPHIILRANIENGETYIFCKSENTTKPTLSGGGAAITVYIGKRKYFLNIAHLWLPVSDWLEMFKSYYNEGRLYNRDYYHYFYLFEAEPPFRIVFMSDAFKIAGGNEKVQFAGGCTYNSDQNKIVISYGKKDCDTAFAFYDIKDILISDKVLS</sequence>
<dbReference type="InterPro" id="IPR023296">
    <property type="entry name" value="Glyco_hydro_beta-prop_sf"/>
</dbReference>
<evidence type="ECO:0000256" key="1">
    <source>
        <dbReference type="SAM" id="Phobius"/>
    </source>
</evidence>
<accession>A0A481YU75</accession>
<dbReference type="SUPFAM" id="SSF75005">
    <property type="entry name" value="Arabinanase/levansucrase/invertase"/>
    <property type="match status" value="1"/>
</dbReference>
<keyword evidence="1" id="KW-1133">Transmembrane helix</keyword>
<evidence type="ECO:0000313" key="2">
    <source>
        <dbReference type="EMBL" id="QBK86441.1"/>
    </source>
</evidence>
<dbReference type="EMBL" id="MK500334">
    <property type="protein sequence ID" value="QBK86441.1"/>
    <property type="molecule type" value="Genomic_DNA"/>
</dbReference>
<keyword evidence="1" id="KW-0472">Membrane</keyword>
<feature type="transmembrane region" description="Helical" evidence="1">
    <location>
        <begin position="6"/>
        <end position="23"/>
    </location>
</feature>
<dbReference type="Gene3D" id="2.115.10.20">
    <property type="entry name" value="Glycosyl hydrolase domain, family 43"/>
    <property type="match status" value="1"/>
</dbReference>
<name>A0A481YU75_9VIRU</name>
<organism evidence="2">
    <name type="scientific">Marseillevirus LCMAC102</name>
    <dbReference type="NCBI Taxonomy" id="2506603"/>
    <lineage>
        <taxon>Viruses</taxon>
        <taxon>Varidnaviria</taxon>
        <taxon>Bamfordvirae</taxon>
        <taxon>Nucleocytoviricota</taxon>
        <taxon>Megaviricetes</taxon>
        <taxon>Pimascovirales</taxon>
        <taxon>Pimascovirales incertae sedis</taxon>
        <taxon>Marseilleviridae</taxon>
    </lineage>
</organism>